<dbReference type="Proteomes" id="UP001157034">
    <property type="component" value="Unassembled WGS sequence"/>
</dbReference>
<proteinExistence type="predicted"/>
<protein>
    <submittedName>
        <fullName evidence="1">Uncharacterized protein</fullName>
    </submittedName>
</protein>
<comment type="caution">
    <text evidence="1">The sequence shown here is derived from an EMBL/GenBank/DDBJ whole genome shotgun (WGS) entry which is preliminary data.</text>
</comment>
<gene>
    <name evidence="1" type="ORF">GCM10025881_34330</name>
</gene>
<sequence length="56" mass="6097">MRGRILRELRGSDVPVPASALTALWPDAAQRDRAVAGLLRDGLVTGDPRNGYRLPE</sequence>
<accession>A0ABQ6KBF1</accession>
<name>A0ABQ6KBF1_9MICO</name>
<evidence type="ECO:0000313" key="1">
    <source>
        <dbReference type="EMBL" id="GMA96609.1"/>
    </source>
</evidence>
<reference evidence="2" key="1">
    <citation type="journal article" date="2019" name="Int. J. Syst. Evol. Microbiol.">
        <title>The Global Catalogue of Microorganisms (GCM) 10K type strain sequencing project: providing services to taxonomists for standard genome sequencing and annotation.</title>
        <authorList>
            <consortium name="The Broad Institute Genomics Platform"/>
            <consortium name="The Broad Institute Genome Sequencing Center for Infectious Disease"/>
            <person name="Wu L."/>
            <person name="Ma J."/>
        </authorList>
    </citation>
    <scope>NUCLEOTIDE SEQUENCE [LARGE SCALE GENOMIC DNA]</scope>
    <source>
        <strain evidence="2">NBRC 108894</strain>
    </source>
</reference>
<organism evidence="1 2">
    <name type="scientific">Pseudolysinimonas kribbensis</name>
    <dbReference type="NCBI Taxonomy" id="433641"/>
    <lineage>
        <taxon>Bacteria</taxon>
        <taxon>Bacillati</taxon>
        <taxon>Actinomycetota</taxon>
        <taxon>Actinomycetes</taxon>
        <taxon>Micrococcales</taxon>
        <taxon>Microbacteriaceae</taxon>
        <taxon>Pseudolysinimonas</taxon>
    </lineage>
</organism>
<evidence type="ECO:0000313" key="2">
    <source>
        <dbReference type="Proteomes" id="UP001157034"/>
    </source>
</evidence>
<keyword evidence="2" id="KW-1185">Reference proteome</keyword>
<dbReference type="EMBL" id="BSVB01000001">
    <property type="protein sequence ID" value="GMA96609.1"/>
    <property type="molecule type" value="Genomic_DNA"/>
</dbReference>